<dbReference type="SUPFAM" id="SSF103481">
    <property type="entry name" value="Multidrug resistance efflux transporter EmrE"/>
    <property type="match status" value="1"/>
</dbReference>
<dbReference type="PANTHER" id="PTHR31218">
    <property type="entry name" value="WAT1-RELATED PROTEIN"/>
    <property type="match status" value="1"/>
</dbReference>
<evidence type="ECO:0000256" key="5">
    <source>
        <dbReference type="SAM" id="Phobius"/>
    </source>
</evidence>
<accession>A0AAW2P4T3</accession>
<protein>
    <submittedName>
        <fullName evidence="6">WAT1-related protein</fullName>
    </submittedName>
</protein>
<reference evidence="6" key="2">
    <citation type="journal article" date="2024" name="Plant">
        <title>Genomic evolution and insights into agronomic trait innovations of Sesamum species.</title>
        <authorList>
            <person name="Miao H."/>
            <person name="Wang L."/>
            <person name="Qu L."/>
            <person name="Liu H."/>
            <person name="Sun Y."/>
            <person name="Le M."/>
            <person name="Wang Q."/>
            <person name="Wei S."/>
            <person name="Zheng Y."/>
            <person name="Lin W."/>
            <person name="Duan Y."/>
            <person name="Cao H."/>
            <person name="Xiong S."/>
            <person name="Wang X."/>
            <person name="Wei L."/>
            <person name="Li C."/>
            <person name="Ma Q."/>
            <person name="Ju M."/>
            <person name="Zhao R."/>
            <person name="Li G."/>
            <person name="Mu C."/>
            <person name="Tian Q."/>
            <person name="Mei H."/>
            <person name="Zhang T."/>
            <person name="Gao T."/>
            <person name="Zhang H."/>
        </authorList>
    </citation>
    <scope>NUCLEOTIDE SEQUENCE</scope>
    <source>
        <strain evidence="6">G02</strain>
    </source>
</reference>
<sequence>MGSGFAIMVNTWGLHMKGPVYVAMFRPLSIAIAAIMGVIFLGDDLYLGSVIGSIVITMGFYTVMWGKTKEEIVETSMMTKITRSHILPAMRSYLF</sequence>
<evidence type="ECO:0000256" key="2">
    <source>
        <dbReference type="ARBA" id="ARBA00022692"/>
    </source>
</evidence>
<evidence type="ECO:0000256" key="4">
    <source>
        <dbReference type="ARBA" id="ARBA00023136"/>
    </source>
</evidence>
<keyword evidence="2 5" id="KW-0812">Transmembrane</keyword>
<dbReference type="InterPro" id="IPR037185">
    <property type="entry name" value="EmrE-like"/>
</dbReference>
<evidence type="ECO:0000256" key="3">
    <source>
        <dbReference type="ARBA" id="ARBA00022989"/>
    </source>
</evidence>
<dbReference type="GO" id="GO:0016020">
    <property type="term" value="C:membrane"/>
    <property type="evidence" value="ECO:0007669"/>
    <property type="project" value="InterPro"/>
</dbReference>
<reference evidence="6" key="1">
    <citation type="submission" date="2020-06" db="EMBL/GenBank/DDBJ databases">
        <authorList>
            <person name="Li T."/>
            <person name="Hu X."/>
            <person name="Zhang T."/>
            <person name="Song X."/>
            <person name="Zhang H."/>
            <person name="Dai N."/>
            <person name="Sheng W."/>
            <person name="Hou X."/>
            <person name="Wei L."/>
        </authorList>
    </citation>
    <scope>NUCLEOTIDE SEQUENCE</scope>
    <source>
        <strain evidence="6">G02</strain>
        <tissue evidence="6">Leaf</tissue>
    </source>
</reference>
<name>A0AAW2P4T3_SESRA</name>
<keyword evidence="4 5" id="KW-0472">Membrane</keyword>
<comment type="caution">
    <text evidence="6">The sequence shown here is derived from an EMBL/GenBank/DDBJ whole genome shotgun (WGS) entry which is preliminary data.</text>
</comment>
<dbReference type="InterPro" id="IPR030184">
    <property type="entry name" value="WAT1-related"/>
</dbReference>
<gene>
    <name evidence="6" type="ORF">Sradi_4246900</name>
</gene>
<evidence type="ECO:0000313" key="6">
    <source>
        <dbReference type="EMBL" id="KAL0350977.1"/>
    </source>
</evidence>
<dbReference type="EMBL" id="JACGWJ010000018">
    <property type="protein sequence ID" value="KAL0350977.1"/>
    <property type="molecule type" value="Genomic_DNA"/>
</dbReference>
<comment type="subcellular location">
    <subcellularLocation>
        <location evidence="1">Membrane</location>
        <topology evidence="1">Multi-pass membrane protein</topology>
    </subcellularLocation>
</comment>
<proteinExistence type="predicted"/>
<organism evidence="6">
    <name type="scientific">Sesamum radiatum</name>
    <name type="common">Black benniseed</name>
    <dbReference type="NCBI Taxonomy" id="300843"/>
    <lineage>
        <taxon>Eukaryota</taxon>
        <taxon>Viridiplantae</taxon>
        <taxon>Streptophyta</taxon>
        <taxon>Embryophyta</taxon>
        <taxon>Tracheophyta</taxon>
        <taxon>Spermatophyta</taxon>
        <taxon>Magnoliopsida</taxon>
        <taxon>eudicotyledons</taxon>
        <taxon>Gunneridae</taxon>
        <taxon>Pentapetalae</taxon>
        <taxon>asterids</taxon>
        <taxon>lamiids</taxon>
        <taxon>Lamiales</taxon>
        <taxon>Pedaliaceae</taxon>
        <taxon>Sesamum</taxon>
    </lineage>
</organism>
<evidence type="ECO:0000256" key="1">
    <source>
        <dbReference type="ARBA" id="ARBA00004141"/>
    </source>
</evidence>
<feature type="transmembrane region" description="Helical" evidence="5">
    <location>
        <begin position="20"/>
        <end position="40"/>
    </location>
</feature>
<keyword evidence="3 5" id="KW-1133">Transmembrane helix</keyword>
<dbReference type="GO" id="GO:0022857">
    <property type="term" value="F:transmembrane transporter activity"/>
    <property type="evidence" value="ECO:0007669"/>
    <property type="project" value="InterPro"/>
</dbReference>
<dbReference type="AlphaFoldDB" id="A0AAW2P4T3"/>
<feature type="transmembrane region" description="Helical" evidence="5">
    <location>
        <begin position="46"/>
        <end position="66"/>
    </location>
</feature>